<keyword evidence="4" id="KW-1185">Reference proteome</keyword>
<name>A0AA38YDB8_9EURO</name>
<comment type="caution">
    <text evidence="3">The sequence shown here is derived from an EMBL/GenBank/DDBJ whole genome shotgun (WGS) entry which is preliminary data.</text>
</comment>
<evidence type="ECO:0000313" key="3">
    <source>
        <dbReference type="EMBL" id="KAJ9643169.1"/>
    </source>
</evidence>
<accession>A0AA38YDB8</accession>
<dbReference type="EMBL" id="JAPDRN010000008">
    <property type="protein sequence ID" value="KAJ9643169.1"/>
    <property type="molecule type" value="Genomic_DNA"/>
</dbReference>
<dbReference type="InterPro" id="IPR004360">
    <property type="entry name" value="Glyas_Fos-R_dOase_dom"/>
</dbReference>
<feature type="region of interest" description="Disordered" evidence="1">
    <location>
        <begin position="1"/>
        <end position="29"/>
    </location>
</feature>
<dbReference type="InterPro" id="IPR029068">
    <property type="entry name" value="Glyas_Bleomycin-R_OHBP_Dase"/>
</dbReference>
<protein>
    <recommendedName>
        <fullName evidence="2">VOC domain-containing protein</fullName>
    </recommendedName>
</protein>
<dbReference type="SUPFAM" id="SSF54593">
    <property type="entry name" value="Glyoxalase/Bleomycin resistance protein/Dihydroxybiphenyl dioxygenase"/>
    <property type="match status" value="1"/>
</dbReference>
<proteinExistence type="predicted"/>
<feature type="domain" description="VOC" evidence="2">
    <location>
        <begin position="40"/>
        <end position="163"/>
    </location>
</feature>
<dbReference type="AlphaFoldDB" id="A0AA38YDB8"/>
<evidence type="ECO:0000313" key="4">
    <source>
        <dbReference type="Proteomes" id="UP001172681"/>
    </source>
</evidence>
<reference evidence="3" key="1">
    <citation type="submission" date="2022-10" db="EMBL/GenBank/DDBJ databases">
        <title>Culturing micro-colonial fungi from biological soil crusts in the Mojave desert and describing Neophaeococcomyces mojavensis, and introducing the new genera and species Taxawa tesnikishii.</title>
        <authorList>
            <person name="Kurbessoian T."/>
            <person name="Stajich J.E."/>
        </authorList>
    </citation>
    <scope>NUCLEOTIDE SEQUENCE</scope>
    <source>
        <strain evidence="3">TK_35</strain>
    </source>
</reference>
<dbReference type="InterPro" id="IPR037523">
    <property type="entry name" value="VOC_core"/>
</dbReference>
<evidence type="ECO:0000259" key="2">
    <source>
        <dbReference type="PROSITE" id="PS51819"/>
    </source>
</evidence>
<feature type="compositionally biased region" description="Polar residues" evidence="1">
    <location>
        <begin position="1"/>
        <end position="15"/>
    </location>
</feature>
<dbReference type="Pfam" id="PF00903">
    <property type="entry name" value="Glyoxalase"/>
    <property type="match status" value="1"/>
</dbReference>
<gene>
    <name evidence="3" type="ORF">H2204_002064</name>
</gene>
<evidence type="ECO:0000256" key="1">
    <source>
        <dbReference type="SAM" id="MobiDB-lite"/>
    </source>
</evidence>
<dbReference type="PROSITE" id="PS51819">
    <property type="entry name" value="VOC"/>
    <property type="match status" value="1"/>
</dbReference>
<dbReference type="Gene3D" id="3.10.180.10">
    <property type="entry name" value="2,3-Dihydroxybiphenyl 1,2-Dioxygenase, domain 1"/>
    <property type="match status" value="1"/>
</dbReference>
<sequence>MAPSATHKNNNNGSVRLTAPGAKTATAKNGRSIVRQTPRILAHVVFRTTPANYKPMIQFYCNLLNAHVVHEDPVLAFLAYDDEHHRIAIICSPDAVPKPKDVTHAGLDHIAFTYPTLTALSHQYVYLKNCDTPILPLWCVNHGPTTSMYYRDLDGNKIELQVDNFDDPDEANDFMAGEKYDANPMGTDFDPDRWSEYILGKATADGQEGLSAKEIRDLKMRKEIGERKELPAGF</sequence>
<organism evidence="3 4">
    <name type="scientific">Knufia peltigerae</name>
    <dbReference type="NCBI Taxonomy" id="1002370"/>
    <lineage>
        <taxon>Eukaryota</taxon>
        <taxon>Fungi</taxon>
        <taxon>Dikarya</taxon>
        <taxon>Ascomycota</taxon>
        <taxon>Pezizomycotina</taxon>
        <taxon>Eurotiomycetes</taxon>
        <taxon>Chaetothyriomycetidae</taxon>
        <taxon>Chaetothyriales</taxon>
        <taxon>Trichomeriaceae</taxon>
        <taxon>Knufia</taxon>
    </lineage>
</organism>
<dbReference type="Proteomes" id="UP001172681">
    <property type="component" value="Unassembled WGS sequence"/>
</dbReference>